<reference evidence="2" key="1">
    <citation type="submission" date="2014-09" db="EMBL/GenBank/DDBJ databases">
        <authorList>
            <person name="Magalhaes I.L.F."/>
            <person name="Oliveira U."/>
            <person name="Santos F.R."/>
            <person name="Vidigal T.H.D.A."/>
            <person name="Brescovit A.D."/>
            <person name="Santos A.J."/>
        </authorList>
    </citation>
    <scope>NUCLEOTIDE SEQUENCE</scope>
    <source>
        <tissue evidence="2">Shoot tissue taken approximately 20 cm above the soil surface</tissue>
    </source>
</reference>
<feature type="region of interest" description="Disordered" evidence="1">
    <location>
        <begin position="1"/>
        <end position="32"/>
    </location>
</feature>
<evidence type="ECO:0000313" key="2">
    <source>
        <dbReference type="EMBL" id="JAD35314.1"/>
    </source>
</evidence>
<feature type="compositionally biased region" description="Polar residues" evidence="1">
    <location>
        <begin position="1"/>
        <end position="13"/>
    </location>
</feature>
<evidence type="ECO:0000256" key="1">
    <source>
        <dbReference type="SAM" id="MobiDB-lite"/>
    </source>
</evidence>
<protein>
    <submittedName>
        <fullName evidence="2">Uncharacterized protein</fullName>
    </submittedName>
</protein>
<organism evidence="2">
    <name type="scientific">Arundo donax</name>
    <name type="common">Giant reed</name>
    <name type="synonym">Donax arundinaceus</name>
    <dbReference type="NCBI Taxonomy" id="35708"/>
    <lineage>
        <taxon>Eukaryota</taxon>
        <taxon>Viridiplantae</taxon>
        <taxon>Streptophyta</taxon>
        <taxon>Embryophyta</taxon>
        <taxon>Tracheophyta</taxon>
        <taxon>Spermatophyta</taxon>
        <taxon>Magnoliopsida</taxon>
        <taxon>Liliopsida</taxon>
        <taxon>Poales</taxon>
        <taxon>Poaceae</taxon>
        <taxon>PACMAD clade</taxon>
        <taxon>Arundinoideae</taxon>
        <taxon>Arundineae</taxon>
        <taxon>Arundo</taxon>
    </lineage>
</organism>
<accession>A0A0A8Z7B4</accession>
<dbReference type="EMBL" id="GBRH01262581">
    <property type="protein sequence ID" value="JAD35314.1"/>
    <property type="molecule type" value="Transcribed_RNA"/>
</dbReference>
<dbReference type="AlphaFoldDB" id="A0A0A8Z7B4"/>
<reference evidence="2" key="2">
    <citation type="journal article" date="2015" name="Data Brief">
        <title>Shoot transcriptome of the giant reed, Arundo donax.</title>
        <authorList>
            <person name="Barrero R.A."/>
            <person name="Guerrero F.D."/>
            <person name="Moolhuijzen P."/>
            <person name="Goolsby J.A."/>
            <person name="Tidwell J."/>
            <person name="Bellgard S.E."/>
            <person name="Bellgard M.I."/>
        </authorList>
    </citation>
    <scope>NUCLEOTIDE SEQUENCE</scope>
    <source>
        <tissue evidence="2">Shoot tissue taken approximately 20 cm above the soil surface</tissue>
    </source>
</reference>
<sequence length="32" mass="3788">MSKMFQVNPNYEYTPTIKELEPNSTFHPNQDS</sequence>
<proteinExistence type="predicted"/>
<feature type="compositionally biased region" description="Polar residues" evidence="1">
    <location>
        <begin position="22"/>
        <end position="32"/>
    </location>
</feature>
<name>A0A0A8Z7B4_ARUDO</name>